<dbReference type="CDD" id="cd17502">
    <property type="entry name" value="MFS_Azr1_MDR_like"/>
    <property type="match status" value="1"/>
</dbReference>
<dbReference type="OrthoDB" id="10021397at2759"/>
<organism evidence="7 8">
    <name type="scientific">Amniculicola lignicola CBS 123094</name>
    <dbReference type="NCBI Taxonomy" id="1392246"/>
    <lineage>
        <taxon>Eukaryota</taxon>
        <taxon>Fungi</taxon>
        <taxon>Dikarya</taxon>
        <taxon>Ascomycota</taxon>
        <taxon>Pezizomycotina</taxon>
        <taxon>Dothideomycetes</taxon>
        <taxon>Pleosporomycetidae</taxon>
        <taxon>Pleosporales</taxon>
        <taxon>Amniculicolaceae</taxon>
        <taxon>Amniculicola</taxon>
    </lineage>
</organism>
<dbReference type="GO" id="GO:0022857">
    <property type="term" value="F:transmembrane transporter activity"/>
    <property type="evidence" value="ECO:0007669"/>
    <property type="project" value="InterPro"/>
</dbReference>
<keyword evidence="8" id="KW-1185">Reference proteome</keyword>
<evidence type="ECO:0000313" key="7">
    <source>
        <dbReference type="EMBL" id="KAF1993949.1"/>
    </source>
</evidence>
<dbReference type="PANTHER" id="PTHR23501:SF199">
    <property type="entry name" value="MFS EFFLUX TRANSPORTER INPD-RELATED"/>
    <property type="match status" value="1"/>
</dbReference>
<feature type="transmembrane region" description="Helical" evidence="5">
    <location>
        <begin position="117"/>
        <end position="136"/>
    </location>
</feature>
<sequence>MDPKAQSNDRPMTAHADANGIATKEYPTKIDKGTKASFARDTKNSLWRLPLVILSLAFGTFLVALDTTIVGIAIPTITSRFHSLDDIAWYGSAYLVTITALQPTFGKIYTLYSVKATYLMCVAVFEIGSIVCATAMRSNVFIIGRAIAGCGAAGLFQGAFNIITNLVPLEKRPLYMGIVISVFGISACVGPVLGGALTEKTSWRWCFWINLPIGAVTFVLVLLYLKVGEEKRSKCKPSNIAQLLKQLDIFGACTIIAAVVCLFLALQWGGTSKPWNSATIIGLFTGFGLLLVVFCIGQHCAGEQATIPLRILRQRSIMFGALFLFSMAMSAYIYGYYIPIYFQSIKASSPTRSGVQFMTIALPQIVAIIFTGAMATKWGYYLPYIILGNVINLIGSGLLIMIDTDTPTFKWAIYMAVTGIGTGFGVNLPYTAVQVVLDEEDVPTGNAVLQFAYQLGASLGLSIGQSVFITELASQVSEKTTVVSPKAVISAGASNLRGLAPTSEVLAILIESYANAIRKTMIVALATVAVGSIVTFGIENKNIKHAAEQRKNVDAVQKADVSV</sequence>
<evidence type="ECO:0000256" key="1">
    <source>
        <dbReference type="ARBA" id="ARBA00004141"/>
    </source>
</evidence>
<feature type="transmembrane region" description="Helical" evidence="5">
    <location>
        <begin position="317"/>
        <end position="337"/>
    </location>
</feature>
<evidence type="ECO:0000259" key="6">
    <source>
        <dbReference type="PROSITE" id="PS50850"/>
    </source>
</evidence>
<feature type="transmembrane region" description="Helical" evidence="5">
    <location>
        <begin position="275"/>
        <end position="296"/>
    </location>
</feature>
<dbReference type="FunFam" id="1.20.1720.10:FF:000012">
    <property type="entry name" value="MFS toxin efflux pump (AflT)"/>
    <property type="match status" value="1"/>
</dbReference>
<dbReference type="PROSITE" id="PS50850">
    <property type="entry name" value="MFS"/>
    <property type="match status" value="1"/>
</dbReference>
<keyword evidence="2 5" id="KW-0812">Transmembrane</keyword>
<dbReference type="InterPro" id="IPR036259">
    <property type="entry name" value="MFS_trans_sf"/>
</dbReference>
<dbReference type="GO" id="GO:0005886">
    <property type="term" value="C:plasma membrane"/>
    <property type="evidence" value="ECO:0007669"/>
    <property type="project" value="TreeGrafter"/>
</dbReference>
<name>A0A6A5VZ51_9PLEO</name>
<dbReference type="PANTHER" id="PTHR23501">
    <property type="entry name" value="MAJOR FACILITATOR SUPERFAMILY"/>
    <property type="match status" value="1"/>
</dbReference>
<dbReference type="EMBL" id="ML977678">
    <property type="protein sequence ID" value="KAF1993949.1"/>
    <property type="molecule type" value="Genomic_DNA"/>
</dbReference>
<dbReference type="SUPFAM" id="SSF103473">
    <property type="entry name" value="MFS general substrate transporter"/>
    <property type="match status" value="2"/>
</dbReference>
<feature type="transmembrane region" description="Helical" evidence="5">
    <location>
        <begin position="408"/>
        <end position="428"/>
    </location>
</feature>
<dbReference type="Gene3D" id="1.20.1250.20">
    <property type="entry name" value="MFS general substrate transporter like domains"/>
    <property type="match status" value="2"/>
</dbReference>
<evidence type="ECO:0000313" key="8">
    <source>
        <dbReference type="Proteomes" id="UP000799779"/>
    </source>
</evidence>
<proteinExistence type="predicted"/>
<dbReference type="PRINTS" id="PR01036">
    <property type="entry name" value="TCRTETB"/>
</dbReference>
<feature type="domain" description="Major facilitator superfamily (MFS) profile" evidence="6">
    <location>
        <begin position="52"/>
        <end position="543"/>
    </location>
</feature>
<gene>
    <name evidence="7" type="ORF">P154DRAFT_476764</name>
</gene>
<keyword evidence="4 5" id="KW-0472">Membrane</keyword>
<evidence type="ECO:0000256" key="4">
    <source>
        <dbReference type="ARBA" id="ARBA00023136"/>
    </source>
</evidence>
<keyword evidence="3 5" id="KW-1133">Transmembrane helix</keyword>
<feature type="transmembrane region" description="Helical" evidence="5">
    <location>
        <begin position="174"/>
        <end position="193"/>
    </location>
</feature>
<evidence type="ECO:0000256" key="3">
    <source>
        <dbReference type="ARBA" id="ARBA00022989"/>
    </source>
</evidence>
<evidence type="ECO:0000256" key="5">
    <source>
        <dbReference type="SAM" id="Phobius"/>
    </source>
</evidence>
<feature type="transmembrane region" description="Helical" evidence="5">
    <location>
        <begin position="357"/>
        <end position="375"/>
    </location>
</feature>
<feature type="transmembrane region" description="Helical" evidence="5">
    <location>
        <begin position="382"/>
        <end position="402"/>
    </location>
</feature>
<feature type="transmembrane region" description="Helical" evidence="5">
    <location>
        <begin position="142"/>
        <end position="162"/>
    </location>
</feature>
<protein>
    <submittedName>
        <fullName evidence="7">MFS general substrate transporter</fullName>
    </submittedName>
</protein>
<dbReference type="Proteomes" id="UP000799779">
    <property type="component" value="Unassembled WGS sequence"/>
</dbReference>
<feature type="transmembrane region" description="Helical" evidence="5">
    <location>
        <begin position="205"/>
        <end position="225"/>
    </location>
</feature>
<feature type="transmembrane region" description="Helical" evidence="5">
    <location>
        <begin position="246"/>
        <end position="269"/>
    </location>
</feature>
<feature type="transmembrane region" description="Helical" evidence="5">
    <location>
        <begin position="49"/>
        <end position="75"/>
    </location>
</feature>
<dbReference type="InterPro" id="IPR011701">
    <property type="entry name" value="MFS"/>
</dbReference>
<dbReference type="FunFam" id="1.20.1250.20:FF:000196">
    <property type="entry name" value="MFS toxin efflux pump (AflT)"/>
    <property type="match status" value="1"/>
</dbReference>
<evidence type="ECO:0000256" key="2">
    <source>
        <dbReference type="ARBA" id="ARBA00022692"/>
    </source>
</evidence>
<comment type="subcellular location">
    <subcellularLocation>
        <location evidence="1">Membrane</location>
        <topology evidence="1">Multi-pass membrane protein</topology>
    </subcellularLocation>
</comment>
<reference evidence="7" key="1">
    <citation type="journal article" date="2020" name="Stud. Mycol.">
        <title>101 Dothideomycetes genomes: a test case for predicting lifestyles and emergence of pathogens.</title>
        <authorList>
            <person name="Haridas S."/>
            <person name="Albert R."/>
            <person name="Binder M."/>
            <person name="Bloem J."/>
            <person name="Labutti K."/>
            <person name="Salamov A."/>
            <person name="Andreopoulos B."/>
            <person name="Baker S."/>
            <person name="Barry K."/>
            <person name="Bills G."/>
            <person name="Bluhm B."/>
            <person name="Cannon C."/>
            <person name="Castanera R."/>
            <person name="Culley D."/>
            <person name="Daum C."/>
            <person name="Ezra D."/>
            <person name="Gonzalez J."/>
            <person name="Henrissat B."/>
            <person name="Kuo A."/>
            <person name="Liang C."/>
            <person name="Lipzen A."/>
            <person name="Lutzoni F."/>
            <person name="Magnuson J."/>
            <person name="Mondo S."/>
            <person name="Nolan M."/>
            <person name="Ohm R."/>
            <person name="Pangilinan J."/>
            <person name="Park H.-J."/>
            <person name="Ramirez L."/>
            <person name="Alfaro M."/>
            <person name="Sun H."/>
            <person name="Tritt A."/>
            <person name="Yoshinaga Y."/>
            <person name="Zwiers L.-H."/>
            <person name="Turgeon B."/>
            <person name="Goodwin S."/>
            <person name="Spatafora J."/>
            <person name="Crous P."/>
            <person name="Grigoriev I."/>
        </authorList>
    </citation>
    <scope>NUCLEOTIDE SEQUENCE</scope>
    <source>
        <strain evidence="7">CBS 123094</strain>
    </source>
</reference>
<accession>A0A6A5VZ51</accession>
<dbReference type="AlphaFoldDB" id="A0A6A5VZ51"/>
<dbReference type="InterPro" id="IPR020846">
    <property type="entry name" value="MFS_dom"/>
</dbReference>
<feature type="transmembrane region" description="Helical" evidence="5">
    <location>
        <begin position="87"/>
        <end position="105"/>
    </location>
</feature>
<dbReference type="Pfam" id="PF07690">
    <property type="entry name" value="MFS_1"/>
    <property type="match status" value="1"/>
</dbReference>